<reference evidence="3" key="1">
    <citation type="submission" date="2019-02" db="EMBL/GenBank/DDBJ databases">
        <authorList>
            <person name="Gruber-Vodicka R. H."/>
            <person name="Seah K. B. B."/>
        </authorList>
    </citation>
    <scope>NUCLEOTIDE SEQUENCE</scope>
    <source>
        <strain evidence="3">BECK_DK47</strain>
    </source>
</reference>
<feature type="coiled-coil region" evidence="1">
    <location>
        <begin position="36"/>
        <end position="91"/>
    </location>
</feature>
<keyword evidence="2" id="KW-0812">Transmembrane</keyword>
<keyword evidence="2" id="KW-1133">Transmembrane helix</keyword>
<evidence type="ECO:0000313" key="3">
    <source>
        <dbReference type="EMBL" id="VFJ42373.1"/>
    </source>
</evidence>
<organism evidence="3">
    <name type="scientific">Candidatus Kentrum sp. DK</name>
    <dbReference type="NCBI Taxonomy" id="2126562"/>
    <lineage>
        <taxon>Bacteria</taxon>
        <taxon>Pseudomonadati</taxon>
        <taxon>Pseudomonadota</taxon>
        <taxon>Gammaproteobacteria</taxon>
        <taxon>Candidatus Kentrum</taxon>
    </lineage>
</organism>
<sequence>MKDLEVIRASSRRAGILTIGGVLIVIASLFYSYFQLSTLEKSIRAKEQVLREYQTKIRKRKAEVEKQKKLAESSQKEAGVLRARIEDLKSTQGSLLDFLVSVTDKNKVSILGSDVNWQAVEQQLQELPAGSRKNAILNAILLAWKDVPFSMGKESISSGFDSPRFLRYVLGTVGVHVDSKKGESLSVTLMNRFEKTDTPKPGDLVFFKGQVGNFGFIIAAVADKFSEHVGIGTLQKVAPLQILRLGNINTPYFPLRGYYRVRYPDEK</sequence>
<accession>A0A450RTA0</accession>
<dbReference type="EMBL" id="CAADEX010000001">
    <property type="protein sequence ID" value="VFJ42373.1"/>
    <property type="molecule type" value="Genomic_DNA"/>
</dbReference>
<dbReference type="SUPFAM" id="SSF54001">
    <property type="entry name" value="Cysteine proteinases"/>
    <property type="match status" value="1"/>
</dbReference>
<evidence type="ECO:0000256" key="1">
    <source>
        <dbReference type="SAM" id="Coils"/>
    </source>
</evidence>
<keyword evidence="1" id="KW-0175">Coiled coil</keyword>
<dbReference type="Gene3D" id="3.90.1720.10">
    <property type="entry name" value="endopeptidase domain like (from Nostoc punctiforme)"/>
    <property type="match status" value="1"/>
</dbReference>
<proteinExistence type="predicted"/>
<dbReference type="AlphaFoldDB" id="A0A450RTA0"/>
<name>A0A450RTA0_9GAMM</name>
<protein>
    <submittedName>
        <fullName evidence="3">Uncharacterized protein</fullName>
    </submittedName>
</protein>
<evidence type="ECO:0000256" key="2">
    <source>
        <dbReference type="SAM" id="Phobius"/>
    </source>
</evidence>
<feature type="transmembrane region" description="Helical" evidence="2">
    <location>
        <begin position="14"/>
        <end position="34"/>
    </location>
</feature>
<keyword evidence="2" id="KW-0472">Membrane</keyword>
<gene>
    <name evidence="3" type="ORF">BECKDK2373B_GA0170837_10013</name>
</gene>
<dbReference type="InterPro" id="IPR038765">
    <property type="entry name" value="Papain-like_cys_pep_sf"/>
</dbReference>